<evidence type="ECO:0000313" key="15">
    <source>
        <dbReference type="Proteomes" id="UP000234950"/>
    </source>
</evidence>
<evidence type="ECO:0000256" key="7">
    <source>
        <dbReference type="ARBA" id="ARBA00022857"/>
    </source>
</evidence>
<evidence type="ECO:0000259" key="12">
    <source>
        <dbReference type="Pfam" id="PF02558"/>
    </source>
</evidence>
<dbReference type="InterPro" id="IPR050838">
    <property type="entry name" value="Ketopantoate_reductase"/>
</dbReference>
<accession>A0A2N5HLP2</accession>
<evidence type="ECO:0000259" key="13">
    <source>
        <dbReference type="Pfam" id="PF08546"/>
    </source>
</evidence>
<dbReference type="Gene3D" id="1.10.1040.10">
    <property type="entry name" value="N-(1-d-carboxylethyl)-l-norvaline Dehydrogenase, domain 2"/>
    <property type="match status" value="1"/>
</dbReference>
<dbReference type="InterPro" id="IPR013752">
    <property type="entry name" value="KPA_reductase"/>
</dbReference>
<gene>
    <name evidence="14" type="ORF">CVD27_07865</name>
</gene>
<reference evidence="14 15" key="1">
    <citation type="submission" date="2017-11" db="EMBL/GenBank/DDBJ databases">
        <title>Comparitive Functional Genomics of Dry Heat Resistant strains isolated from the Viking Spacecraft.</title>
        <authorList>
            <person name="Seuylemezian A."/>
            <person name="Cooper K."/>
            <person name="Vaishampayan P."/>
        </authorList>
    </citation>
    <scope>NUCLEOTIDE SEQUENCE [LARGE SCALE GENOMIC DNA]</scope>
    <source>
        <strain evidence="14 15">V32-6</strain>
    </source>
</reference>
<name>A0A2N5HLP2_9BACI</name>
<dbReference type="GO" id="GO:0015940">
    <property type="term" value="P:pantothenate biosynthetic process"/>
    <property type="evidence" value="ECO:0007669"/>
    <property type="project" value="UniProtKB-UniPathway"/>
</dbReference>
<dbReference type="NCBIfam" id="NF005093">
    <property type="entry name" value="PRK06522.2-4"/>
    <property type="match status" value="1"/>
</dbReference>
<comment type="pathway">
    <text evidence="2 11">Cofactor biosynthesis; (R)-pantothenate biosynthesis; (R)-pantoate from 3-methyl-2-oxobutanoate: step 2/2.</text>
</comment>
<evidence type="ECO:0000256" key="8">
    <source>
        <dbReference type="ARBA" id="ARBA00023002"/>
    </source>
</evidence>
<dbReference type="OrthoDB" id="9800163at2"/>
<evidence type="ECO:0000256" key="3">
    <source>
        <dbReference type="ARBA" id="ARBA00007870"/>
    </source>
</evidence>
<dbReference type="RefSeq" id="WP_101647344.1">
    <property type="nucleotide sequence ID" value="NZ_PGVE01000035.1"/>
</dbReference>
<dbReference type="InterPro" id="IPR013328">
    <property type="entry name" value="6PGD_dom2"/>
</dbReference>
<proteinExistence type="inferred from homology"/>
<evidence type="ECO:0000256" key="2">
    <source>
        <dbReference type="ARBA" id="ARBA00004994"/>
    </source>
</evidence>
<dbReference type="SUPFAM" id="SSF51735">
    <property type="entry name" value="NAD(P)-binding Rossmann-fold domains"/>
    <property type="match status" value="1"/>
</dbReference>
<dbReference type="GO" id="GO:0005737">
    <property type="term" value="C:cytoplasm"/>
    <property type="evidence" value="ECO:0007669"/>
    <property type="project" value="TreeGrafter"/>
</dbReference>
<evidence type="ECO:0000256" key="6">
    <source>
        <dbReference type="ARBA" id="ARBA00022655"/>
    </source>
</evidence>
<dbReference type="SUPFAM" id="SSF48179">
    <property type="entry name" value="6-phosphogluconate dehydrogenase C-terminal domain-like"/>
    <property type="match status" value="1"/>
</dbReference>
<comment type="catalytic activity">
    <reaction evidence="10 11">
        <text>(R)-pantoate + NADP(+) = 2-dehydropantoate + NADPH + H(+)</text>
        <dbReference type="Rhea" id="RHEA:16233"/>
        <dbReference type="ChEBI" id="CHEBI:11561"/>
        <dbReference type="ChEBI" id="CHEBI:15378"/>
        <dbReference type="ChEBI" id="CHEBI:15980"/>
        <dbReference type="ChEBI" id="CHEBI:57783"/>
        <dbReference type="ChEBI" id="CHEBI:58349"/>
        <dbReference type="EC" id="1.1.1.169"/>
    </reaction>
</comment>
<dbReference type="EC" id="1.1.1.169" evidence="4 11"/>
<dbReference type="NCBIfam" id="TIGR00745">
    <property type="entry name" value="apbA_panE"/>
    <property type="match status" value="1"/>
</dbReference>
<dbReference type="Pfam" id="PF02558">
    <property type="entry name" value="ApbA"/>
    <property type="match status" value="1"/>
</dbReference>
<sequence>MRVGIIGAGSIGLLFAACLSRVFNVTVYTRTSEQAAAINKNGIVLLSGSEETVSKVEALPITDWEGLEDLTIIAVKQYQLVPIIERINQFTDKPCNLLFLQNGMGHLKLLEQLKVNNLFVGSVEHGALKENLFTVRLNGLGTTNVAVFRGDSRFLFSFTAAVSRVFPMNYQEEYFTMLEKKLIANAMINPLTAILQVKNGVLVENPFYFKLFQNLFSEITTILNLRKPEEYWAQVINICKKTADNHSSMLKDLEAKRLTEVDAILGYILQEAQRQDKKSPQLEMLYYLIKGKEKQVEVLK</sequence>
<keyword evidence="6 11" id="KW-0566">Pantothenate biosynthesis</keyword>
<evidence type="ECO:0000313" key="14">
    <source>
        <dbReference type="EMBL" id="PLS06450.1"/>
    </source>
</evidence>
<dbReference type="InterPro" id="IPR003710">
    <property type="entry name" value="ApbA"/>
</dbReference>
<evidence type="ECO:0000256" key="9">
    <source>
        <dbReference type="ARBA" id="ARBA00032024"/>
    </source>
</evidence>
<dbReference type="UniPathway" id="UPA00028">
    <property type="reaction ID" value="UER00004"/>
</dbReference>
<dbReference type="InterPro" id="IPR013332">
    <property type="entry name" value="KPR_N"/>
</dbReference>
<evidence type="ECO:0000256" key="1">
    <source>
        <dbReference type="ARBA" id="ARBA00002919"/>
    </source>
</evidence>
<dbReference type="InterPro" id="IPR008927">
    <property type="entry name" value="6-PGluconate_DH-like_C_sf"/>
</dbReference>
<dbReference type="AlphaFoldDB" id="A0A2N5HLP2"/>
<dbReference type="PROSITE" id="PS51257">
    <property type="entry name" value="PROKAR_LIPOPROTEIN"/>
    <property type="match status" value="1"/>
</dbReference>
<feature type="domain" description="Ketopantoate reductase N-terminal" evidence="12">
    <location>
        <begin position="3"/>
        <end position="148"/>
    </location>
</feature>
<dbReference type="Gene3D" id="3.40.50.720">
    <property type="entry name" value="NAD(P)-binding Rossmann-like Domain"/>
    <property type="match status" value="1"/>
</dbReference>
<protein>
    <recommendedName>
        <fullName evidence="5 11">2-dehydropantoate 2-reductase</fullName>
        <ecNumber evidence="4 11">1.1.1.169</ecNumber>
    </recommendedName>
    <alternativeName>
        <fullName evidence="9 11">Ketopantoate reductase</fullName>
    </alternativeName>
</protein>
<dbReference type="InterPro" id="IPR036291">
    <property type="entry name" value="NAD(P)-bd_dom_sf"/>
</dbReference>
<evidence type="ECO:0000256" key="11">
    <source>
        <dbReference type="RuleBase" id="RU362068"/>
    </source>
</evidence>
<comment type="similarity">
    <text evidence="3 11">Belongs to the ketopantoate reductase family.</text>
</comment>
<keyword evidence="8 11" id="KW-0560">Oxidoreductase</keyword>
<dbReference type="EMBL" id="PGVE01000035">
    <property type="protein sequence ID" value="PLS06450.1"/>
    <property type="molecule type" value="Genomic_DNA"/>
</dbReference>
<organism evidence="14 15">
    <name type="scientific">Neobacillus cucumis</name>
    <dbReference type="NCBI Taxonomy" id="1740721"/>
    <lineage>
        <taxon>Bacteria</taxon>
        <taxon>Bacillati</taxon>
        <taxon>Bacillota</taxon>
        <taxon>Bacilli</taxon>
        <taxon>Bacillales</taxon>
        <taxon>Bacillaceae</taxon>
        <taxon>Neobacillus</taxon>
    </lineage>
</organism>
<evidence type="ECO:0000256" key="4">
    <source>
        <dbReference type="ARBA" id="ARBA00013014"/>
    </source>
</evidence>
<evidence type="ECO:0000256" key="10">
    <source>
        <dbReference type="ARBA" id="ARBA00048793"/>
    </source>
</evidence>
<evidence type="ECO:0000256" key="5">
    <source>
        <dbReference type="ARBA" id="ARBA00019465"/>
    </source>
</evidence>
<comment type="function">
    <text evidence="1 11">Catalyzes the NADPH-dependent reduction of ketopantoate into pantoic acid.</text>
</comment>
<dbReference type="GO" id="GO:0050661">
    <property type="term" value="F:NADP binding"/>
    <property type="evidence" value="ECO:0007669"/>
    <property type="project" value="TreeGrafter"/>
</dbReference>
<dbReference type="Pfam" id="PF08546">
    <property type="entry name" value="ApbA_C"/>
    <property type="match status" value="1"/>
</dbReference>
<feature type="domain" description="Ketopantoate reductase C-terminal" evidence="13">
    <location>
        <begin position="179"/>
        <end position="293"/>
    </location>
</feature>
<dbReference type="PANTHER" id="PTHR43765:SF2">
    <property type="entry name" value="2-DEHYDROPANTOATE 2-REDUCTASE"/>
    <property type="match status" value="1"/>
</dbReference>
<comment type="caution">
    <text evidence="14">The sequence shown here is derived from an EMBL/GenBank/DDBJ whole genome shotgun (WGS) entry which is preliminary data.</text>
</comment>
<dbReference type="PANTHER" id="PTHR43765">
    <property type="entry name" value="2-DEHYDROPANTOATE 2-REDUCTASE-RELATED"/>
    <property type="match status" value="1"/>
</dbReference>
<dbReference type="Proteomes" id="UP000234950">
    <property type="component" value="Unassembled WGS sequence"/>
</dbReference>
<keyword evidence="7 11" id="KW-0521">NADP</keyword>
<keyword evidence="15" id="KW-1185">Reference proteome</keyword>
<dbReference type="GO" id="GO:0008677">
    <property type="term" value="F:2-dehydropantoate 2-reductase activity"/>
    <property type="evidence" value="ECO:0007669"/>
    <property type="project" value="UniProtKB-EC"/>
</dbReference>